<dbReference type="EMBL" id="QEOP01000001">
    <property type="protein sequence ID" value="PVZ96004.1"/>
    <property type="molecule type" value="Genomic_DNA"/>
</dbReference>
<gene>
    <name evidence="5" type="ORF">DDQ50_06025</name>
</gene>
<dbReference type="InterPro" id="IPR036390">
    <property type="entry name" value="WH_DNA-bd_sf"/>
</dbReference>
<dbReference type="InterPro" id="IPR018356">
    <property type="entry name" value="Tscrpt_reg_HTH_DeoR_CS"/>
</dbReference>
<organism evidence="5 6">
    <name type="scientific">Amnibacterium flavum</name>
    <dbReference type="NCBI Taxonomy" id="2173173"/>
    <lineage>
        <taxon>Bacteria</taxon>
        <taxon>Bacillati</taxon>
        <taxon>Actinomycetota</taxon>
        <taxon>Actinomycetes</taxon>
        <taxon>Micrococcales</taxon>
        <taxon>Microbacteriaceae</taxon>
        <taxon>Amnibacterium</taxon>
    </lineage>
</organism>
<evidence type="ECO:0000259" key="4">
    <source>
        <dbReference type="PROSITE" id="PS51000"/>
    </source>
</evidence>
<dbReference type="RefSeq" id="WP_116755738.1">
    <property type="nucleotide sequence ID" value="NZ_JBHUEX010000001.1"/>
</dbReference>
<dbReference type="PRINTS" id="PR00037">
    <property type="entry name" value="HTHLACR"/>
</dbReference>
<dbReference type="PANTHER" id="PTHR30363:SF44">
    <property type="entry name" value="AGA OPERON TRANSCRIPTIONAL REPRESSOR-RELATED"/>
    <property type="match status" value="1"/>
</dbReference>
<dbReference type="InterPro" id="IPR001034">
    <property type="entry name" value="DeoR_HTH"/>
</dbReference>
<dbReference type="AlphaFoldDB" id="A0A2V1HZ95"/>
<dbReference type="Gene3D" id="3.30.750.70">
    <property type="entry name" value="4-hydroxybutyrate coenzyme like domains"/>
    <property type="match status" value="1"/>
</dbReference>
<name>A0A2V1HZ95_9MICO</name>
<dbReference type="InterPro" id="IPR037171">
    <property type="entry name" value="NagB/RpiA_transferase-like"/>
</dbReference>
<protein>
    <submittedName>
        <fullName evidence="5">Transcriptional regulator</fullName>
    </submittedName>
</protein>
<dbReference type="Gene3D" id="1.10.10.10">
    <property type="entry name" value="Winged helix-like DNA-binding domain superfamily/Winged helix DNA-binding domain"/>
    <property type="match status" value="1"/>
</dbReference>
<sequence>MAAFSLTSVDGDDRPKRLPAGRKSDLAAYVAEVGQVTVAMVAERYGVSIDTIRRDLDQLDAEGALVRTHGGAVSLSSVPRVDSGLDVRLRLQTREKETIGALAASLVENGSVMMINAGTTTLAVARHLGNHRELTVATNNLRLPGELSPSVFRDLYVFGGAVRSITQATTGPVAFHVGPNNTAVDIQADIALIAVGAVAADSGYSTSNLGDAAMMADMMTRSKRVAILADSSKFGRRLFGQVSGLEGADYFVTNETPPDELREALQQSGVQIVSPEVATPLSQD</sequence>
<dbReference type="PANTHER" id="PTHR30363">
    <property type="entry name" value="HTH-TYPE TRANSCRIPTIONAL REGULATOR SRLR-RELATED"/>
    <property type="match status" value="1"/>
</dbReference>
<dbReference type="SUPFAM" id="SSF100950">
    <property type="entry name" value="NagB/RpiA/CoA transferase-like"/>
    <property type="match status" value="1"/>
</dbReference>
<comment type="caution">
    <text evidence="5">The sequence shown here is derived from an EMBL/GenBank/DDBJ whole genome shotgun (WGS) entry which is preliminary data.</text>
</comment>
<dbReference type="Proteomes" id="UP000244893">
    <property type="component" value="Unassembled WGS sequence"/>
</dbReference>
<evidence type="ECO:0000313" key="5">
    <source>
        <dbReference type="EMBL" id="PVZ96004.1"/>
    </source>
</evidence>
<dbReference type="SMART" id="SM00420">
    <property type="entry name" value="HTH_DEOR"/>
    <property type="match status" value="1"/>
</dbReference>
<reference evidence="5 6" key="1">
    <citation type="submission" date="2018-05" db="EMBL/GenBank/DDBJ databases">
        <title>Amnibacterium sp. M8JJ-5, whole genome shotgun sequence.</title>
        <authorList>
            <person name="Tuo L."/>
        </authorList>
    </citation>
    <scope>NUCLEOTIDE SEQUENCE [LARGE SCALE GENOMIC DNA]</scope>
    <source>
        <strain evidence="5 6">M8JJ-5</strain>
    </source>
</reference>
<dbReference type="PROSITE" id="PS51000">
    <property type="entry name" value="HTH_DEOR_2"/>
    <property type="match status" value="1"/>
</dbReference>
<dbReference type="OrthoDB" id="7688673at2"/>
<evidence type="ECO:0000256" key="1">
    <source>
        <dbReference type="ARBA" id="ARBA00023015"/>
    </source>
</evidence>
<dbReference type="InterPro" id="IPR050313">
    <property type="entry name" value="Carb_Metab_HTH_regulators"/>
</dbReference>
<dbReference type="PROSITE" id="PS00894">
    <property type="entry name" value="HTH_DEOR_1"/>
    <property type="match status" value="1"/>
</dbReference>
<keyword evidence="6" id="KW-1185">Reference proteome</keyword>
<dbReference type="Pfam" id="PF08220">
    <property type="entry name" value="HTH_DeoR"/>
    <property type="match status" value="1"/>
</dbReference>
<dbReference type="SMART" id="SM01134">
    <property type="entry name" value="DeoRC"/>
    <property type="match status" value="1"/>
</dbReference>
<feature type="domain" description="HTH deoR-type" evidence="4">
    <location>
        <begin position="19"/>
        <end position="74"/>
    </location>
</feature>
<accession>A0A2V1HZ95</accession>
<keyword evidence="3" id="KW-0804">Transcription</keyword>
<evidence type="ECO:0000256" key="2">
    <source>
        <dbReference type="ARBA" id="ARBA00023125"/>
    </source>
</evidence>
<evidence type="ECO:0000313" key="6">
    <source>
        <dbReference type="Proteomes" id="UP000244893"/>
    </source>
</evidence>
<dbReference type="InterPro" id="IPR036388">
    <property type="entry name" value="WH-like_DNA-bd_sf"/>
</dbReference>
<evidence type="ECO:0000256" key="3">
    <source>
        <dbReference type="ARBA" id="ARBA00023163"/>
    </source>
</evidence>
<proteinExistence type="predicted"/>
<dbReference type="Pfam" id="PF00455">
    <property type="entry name" value="DeoRC"/>
    <property type="match status" value="1"/>
</dbReference>
<keyword evidence="1" id="KW-0805">Transcription regulation</keyword>
<dbReference type="SUPFAM" id="SSF46785">
    <property type="entry name" value="Winged helix' DNA-binding domain"/>
    <property type="match status" value="1"/>
</dbReference>
<dbReference type="GO" id="GO:0003700">
    <property type="term" value="F:DNA-binding transcription factor activity"/>
    <property type="evidence" value="ECO:0007669"/>
    <property type="project" value="InterPro"/>
</dbReference>
<dbReference type="GO" id="GO:0003677">
    <property type="term" value="F:DNA binding"/>
    <property type="evidence" value="ECO:0007669"/>
    <property type="project" value="UniProtKB-KW"/>
</dbReference>
<keyword evidence="2" id="KW-0238">DNA-binding</keyword>
<dbReference type="InterPro" id="IPR014036">
    <property type="entry name" value="DeoR-like_C"/>
</dbReference>